<organism evidence="1">
    <name type="scientific">viral metagenome</name>
    <dbReference type="NCBI Taxonomy" id="1070528"/>
    <lineage>
        <taxon>unclassified sequences</taxon>
        <taxon>metagenomes</taxon>
        <taxon>organismal metagenomes</taxon>
    </lineage>
</organism>
<name>A0A6M3LKM1_9ZZZZ</name>
<proteinExistence type="predicted"/>
<dbReference type="AlphaFoldDB" id="A0A6M3LKM1"/>
<sequence>MINQICRDCRHRVDNEVGRDIGCEEHNVLIQFEIEECDKKEVIHCGRHSK</sequence>
<dbReference type="EMBL" id="MT143315">
    <property type="protein sequence ID" value="QJA95450.1"/>
    <property type="molecule type" value="Genomic_DNA"/>
</dbReference>
<protein>
    <submittedName>
        <fullName evidence="1">Uncharacterized protein</fullName>
    </submittedName>
</protein>
<evidence type="ECO:0000313" key="1">
    <source>
        <dbReference type="EMBL" id="QJA95450.1"/>
    </source>
</evidence>
<gene>
    <name evidence="1" type="ORF">MM415B05373_0005</name>
</gene>
<accession>A0A6M3LKM1</accession>
<reference evidence="1" key="1">
    <citation type="submission" date="2020-03" db="EMBL/GenBank/DDBJ databases">
        <title>The deep terrestrial virosphere.</title>
        <authorList>
            <person name="Holmfeldt K."/>
            <person name="Nilsson E."/>
            <person name="Simone D."/>
            <person name="Lopez-Fernandez M."/>
            <person name="Wu X."/>
            <person name="de Brujin I."/>
            <person name="Lundin D."/>
            <person name="Andersson A."/>
            <person name="Bertilsson S."/>
            <person name="Dopson M."/>
        </authorList>
    </citation>
    <scope>NUCLEOTIDE SEQUENCE</scope>
    <source>
        <strain evidence="1">MM415B05373</strain>
    </source>
</reference>